<evidence type="ECO:0000256" key="1">
    <source>
        <dbReference type="ARBA" id="ARBA00001974"/>
    </source>
</evidence>
<evidence type="ECO:0000256" key="5">
    <source>
        <dbReference type="ARBA" id="ARBA00023002"/>
    </source>
</evidence>
<dbReference type="InterPro" id="IPR006076">
    <property type="entry name" value="FAD-dep_OxRdtase"/>
</dbReference>
<dbReference type="Pfam" id="PF01266">
    <property type="entry name" value="DAO"/>
    <property type="match status" value="1"/>
</dbReference>
<dbReference type="Gene3D" id="3.30.9.10">
    <property type="entry name" value="D-Amino Acid Oxidase, subunit A, domain 2"/>
    <property type="match status" value="1"/>
</dbReference>
<protein>
    <submittedName>
        <fullName evidence="7">FAD-binding oxidoreductase</fullName>
    </submittedName>
</protein>
<sequence>MTGPEPHPAQAPAPSLPHRAGRVWAHVGQPFHEDACDFLVIGAGRMGAACALYLRQLAPGRSLLLVEEGGLPNEEGATILAPGVWTAHDIPAGYGAQAEWTREQLLGALGSGKALEVETRPLAELFPPGTDAFPDLLPTPDALASAPDALALLDPARLPLARTDPRALTYRPGSVSLLAAQQAISLGAGLLLNTRAELVPGGVRLHRLTVTNTHQIVVHETRQVRAGVVIVAAGAAGPLLVEQGLGLHTRHGRAYRQFPRLNLPSGPHTPALRTGGLTLRPQNGGYTLVPAIHHRDPHGYQPGGGSLTGVPTGLRREVLEDLVGLMDAVPALAGGGLELGRSSADVPGAWLALPGGRPDAPPQAEELAPGLHLLLGGPLADTLGLAAAHGLAAHLARLG</sequence>
<dbReference type="InterPro" id="IPR039651">
    <property type="entry name" value="FixC-like"/>
</dbReference>
<reference evidence="7 8" key="1">
    <citation type="submission" date="2018-07" db="EMBL/GenBank/DDBJ databases">
        <title>Complete Genome and Methylome Analysis of Deinococcus wulumuqiensis NEB 479.</title>
        <authorList>
            <person name="Fomenkov A."/>
            <person name="Luyten Y."/>
            <person name="Vincze T."/>
            <person name="Anton B.P."/>
            <person name="Clark T."/>
            <person name="Roberts R.J."/>
            <person name="Morgan R.D."/>
        </authorList>
    </citation>
    <scope>NUCLEOTIDE SEQUENCE [LARGE SCALE GENOMIC DNA]</scope>
    <source>
        <strain evidence="7 8">NEB 479</strain>
    </source>
</reference>
<dbReference type="Gene3D" id="3.50.50.60">
    <property type="entry name" value="FAD/NAD(P)-binding domain"/>
    <property type="match status" value="1"/>
</dbReference>
<dbReference type="GO" id="GO:0016491">
    <property type="term" value="F:oxidoreductase activity"/>
    <property type="evidence" value="ECO:0007669"/>
    <property type="project" value="UniProtKB-KW"/>
</dbReference>
<dbReference type="STRING" id="1288484.GCA_000348665_02482"/>
<keyword evidence="3" id="KW-0285">Flavoprotein</keyword>
<dbReference type="PANTHER" id="PTHR43624:SF2">
    <property type="entry name" value="ELECTRON TRANSFER FLAVOPROTEIN-QUINONE OXIDOREDUCTASE YDIS-RELATED"/>
    <property type="match status" value="1"/>
</dbReference>
<evidence type="ECO:0000256" key="2">
    <source>
        <dbReference type="ARBA" id="ARBA00006796"/>
    </source>
</evidence>
<name>A0A345IHK4_9DEIO</name>
<gene>
    <name evidence="7" type="ORF">DVJ83_08395</name>
</gene>
<dbReference type="InterPro" id="IPR036188">
    <property type="entry name" value="FAD/NAD-bd_sf"/>
</dbReference>
<keyword evidence="5" id="KW-0560">Oxidoreductase</keyword>
<comment type="cofactor">
    <cofactor evidence="1">
        <name>FAD</name>
        <dbReference type="ChEBI" id="CHEBI:57692"/>
    </cofactor>
</comment>
<accession>A0A345IHK4</accession>
<comment type="similarity">
    <text evidence="2">Belongs to the ETF-QO/FixC family.</text>
</comment>
<dbReference type="SUPFAM" id="SSF51905">
    <property type="entry name" value="FAD/NAD(P)-binding domain"/>
    <property type="match status" value="1"/>
</dbReference>
<dbReference type="KEGG" id="dwu:DVJ83_08395"/>
<dbReference type="Proteomes" id="UP000253744">
    <property type="component" value="Chromosome"/>
</dbReference>
<evidence type="ECO:0000256" key="4">
    <source>
        <dbReference type="ARBA" id="ARBA00022827"/>
    </source>
</evidence>
<dbReference type="PANTHER" id="PTHR43624">
    <property type="entry name" value="ELECTRON TRANSFER FLAVOPROTEIN-QUINONE OXIDOREDUCTASE YDIS-RELATED"/>
    <property type="match status" value="1"/>
</dbReference>
<dbReference type="AlphaFoldDB" id="A0A345IHK4"/>
<keyword evidence="4" id="KW-0274">FAD</keyword>
<proteinExistence type="inferred from homology"/>
<feature type="domain" description="FAD dependent oxidoreductase" evidence="6">
    <location>
        <begin position="37"/>
        <end position="398"/>
    </location>
</feature>
<organism evidence="7 8">
    <name type="scientific">Deinococcus wulumuqiensis</name>
    <dbReference type="NCBI Taxonomy" id="980427"/>
    <lineage>
        <taxon>Bacteria</taxon>
        <taxon>Thermotogati</taxon>
        <taxon>Deinococcota</taxon>
        <taxon>Deinococci</taxon>
        <taxon>Deinococcales</taxon>
        <taxon>Deinococcaceae</taxon>
        <taxon>Deinococcus</taxon>
    </lineage>
</organism>
<evidence type="ECO:0000313" key="8">
    <source>
        <dbReference type="Proteomes" id="UP000253744"/>
    </source>
</evidence>
<evidence type="ECO:0000259" key="6">
    <source>
        <dbReference type="Pfam" id="PF01266"/>
    </source>
</evidence>
<dbReference type="RefSeq" id="WP_114672042.1">
    <property type="nucleotide sequence ID" value="NZ_CP031158.1"/>
</dbReference>
<evidence type="ECO:0000313" key="7">
    <source>
        <dbReference type="EMBL" id="AXG99176.1"/>
    </source>
</evidence>
<dbReference type="EMBL" id="CP031158">
    <property type="protein sequence ID" value="AXG99176.1"/>
    <property type="molecule type" value="Genomic_DNA"/>
</dbReference>
<evidence type="ECO:0000256" key="3">
    <source>
        <dbReference type="ARBA" id="ARBA00022630"/>
    </source>
</evidence>